<dbReference type="Gene3D" id="1.10.510.10">
    <property type="entry name" value="Transferase(Phosphotransferase) domain 1"/>
    <property type="match status" value="1"/>
</dbReference>
<dbReference type="Proteomes" id="UP000265836">
    <property type="component" value="Unassembled WGS sequence"/>
</dbReference>
<dbReference type="InterPro" id="IPR011009">
    <property type="entry name" value="Kinase-like_dom_sf"/>
</dbReference>
<name>A0A397NB48_ECTOL</name>
<gene>
    <name evidence="1" type="ORF">DFO61_1284</name>
</gene>
<dbReference type="AlphaFoldDB" id="A0A397NB48"/>
<dbReference type="RefSeq" id="WP_119692053.1">
    <property type="nucleotide sequence ID" value="NZ_QXDA01000002.1"/>
</dbReference>
<protein>
    <submittedName>
        <fullName evidence="1">Lipopolysaccharide kinase (Kdo/WaaP) family protein</fullName>
    </submittedName>
</protein>
<evidence type="ECO:0000313" key="1">
    <source>
        <dbReference type="EMBL" id="RIA34630.1"/>
    </source>
</evidence>
<keyword evidence="1" id="KW-0418">Kinase</keyword>
<keyword evidence="1" id="KW-0808">Transferase</keyword>
<evidence type="ECO:0000313" key="2">
    <source>
        <dbReference type="Proteomes" id="UP000265836"/>
    </source>
</evidence>
<sequence length="481" mass="54680">MRLGELSQAGRTPDLPLTLHLVGDQLVLERLLRVLPGQRYVALARWQGRPVLAKLLVGSKAQRHFQRELGGAELMAGQGLTTPELLAQGFIDGQGGWLLFEYLGGAQSLWDVWCEAAREPLLNDDQQNVLAAALAAIGQMHAQGLWQADLHLDNLLRHEGRLYLIDGGGVRRETAGQPLSRARVLENLGVFFAQLPAELGSYLEELLIHYLLANGEHALPLEMLQAEIAKVRRWRLRDYLRKTARDCSLFAARIGAFGLRVVRREAEPELQPLLTDLDARIDAGHIYKTGGAATVARVECGGRSLVVKRYNVKNLLHWFKRFWRPSRAWHSWREGNRLRLLGIVTPTPLAVIEQRWCWLRGRAYLITDYCDGQDIIARFEAYKQATPPENELLALDRLFAALLRERISHGDFKGHNLFWDEKQGAWSLIDLDAMRQHRNARSFVRAYARDRARFLRNWPVDSALHQLLDQRLPQVPGTCPN</sequence>
<comment type="caution">
    <text evidence="1">The sequence shown here is derived from an EMBL/GenBank/DDBJ whole genome shotgun (WGS) entry which is preliminary data.</text>
</comment>
<dbReference type="SUPFAM" id="SSF56112">
    <property type="entry name" value="Protein kinase-like (PK-like)"/>
    <property type="match status" value="2"/>
</dbReference>
<reference evidence="1 2" key="1">
    <citation type="submission" date="2018-08" db="EMBL/GenBank/DDBJ databases">
        <title>Genome sequencing of rice bacterial endophytes.</title>
        <authorList>
            <person name="Venturi V."/>
        </authorList>
    </citation>
    <scope>NUCLEOTIDE SEQUENCE [LARGE SCALE GENOMIC DNA]</scope>
    <source>
        <strain evidence="1 2">E1205</strain>
    </source>
</reference>
<accession>A0A397NB48</accession>
<dbReference type="EMBL" id="QXDA01000002">
    <property type="protein sequence ID" value="RIA34630.1"/>
    <property type="molecule type" value="Genomic_DNA"/>
</dbReference>
<proteinExistence type="predicted"/>
<dbReference type="GO" id="GO:0016301">
    <property type="term" value="F:kinase activity"/>
    <property type="evidence" value="ECO:0007669"/>
    <property type="project" value="UniProtKB-KW"/>
</dbReference>
<dbReference type="Pfam" id="PF06293">
    <property type="entry name" value="Kdo"/>
    <property type="match status" value="1"/>
</dbReference>
<organism evidence="1 2">
    <name type="scientific">Ectopseudomonas oleovorans</name>
    <name type="common">Pseudomonas oleovorans</name>
    <dbReference type="NCBI Taxonomy" id="301"/>
    <lineage>
        <taxon>Bacteria</taxon>
        <taxon>Pseudomonadati</taxon>
        <taxon>Pseudomonadota</taxon>
        <taxon>Gammaproteobacteria</taxon>
        <taxon>Pseudomonadales</taxon>
        <taxon>Pseudomonadaceae</taxon>
        <taxon>Ectopseudomonas</taxon>
    </lineage>
</organism>